<reference evidence="1 2" key="1">
    <citation type="journal article" date="2013" name="Nat. Commun.">
        <title>The evolution and pathogenic mechanisms of the rice sheath blight pathogen.</title>
        <authorList>
            <person name="Zheng A."/>
            <person name="Lin R."/>
            <person name="Xu L."/>
            <person name="Qin P."/>
            <person name="Tang C."/>
            <person name="Ai P."/>
            <person name="Zhang D."/>
            <person name="Liu Y."/>
            <person name="Sun Z."/>
            <person name="Feng H."/>
            <person name="Wang Y."/>
            <person name="Chen Y."/>
            <person name="Liang X."/>
            <person name="Fu R."/>
            <person name="Li Q."/>
            <person name="Zhang J."/>
            <person name="Yu X."/>
            <person name="Xie Z."/>
            <person name="Ding L."/>
            <person name="Guan P."/>
            <person name="Tang J."/>
            <person name="Liang Y."/>
            <person name="Wang S."/>
            <person name="Deng Q."/>
            <person name="Li S."/>
            <person name="Zhu J."/>
            <person name="Wang L."/>
            <person name="Liu H."/>
            <person name="Li P."/>
        </authorList>
    </citation>
    <scope>NUCLEOTIDE SEQUENCE [LARGE SCALE GENOMIC DNA]</scope>
    <source>
        <strain evidence="2">AG-1 IA</strain>
    </source>
</reference>
<protein>
    <submittedName>
        <fullName evidence="1">Uncharacterized protein</fullName>
    </submittedName>
</protein>
<name>L8X6W2_THACA</name>
<accession>L8X6W2</accession>
<evidence type="ECO:0000313" key="1">
    <source>
        <dbReference type="EMBL" id="ELU44374.1"/>
    </source>
</evidence>
<proteinExistence type="predicted"/>
<evidence type="ECO:0000313" key="2">
    <source>
        <dbReference type="Proteomes" id="UP000011668"/>
    </source>
</evidence>
<dbReference type="HOGENOM" id="CLU_1603855_0_0_1"/>
<gene>
    <name evidence="1" type="ORF">AG1IA_01591</name>
</gene>
<dbReference type="EMBL" id="AFRT01000335">
    <property type="protein sequence ID" value="ELU44374.1"/>
    <property type="molecule type" value="Genomic_DNA"/>
</dbReference>
<keyword evidence="2" id="KW-1185">Reference proteome</keyword>
<sequence length="166" mass="18271">MKSWFATVHLNLMIVEATDKTVLIMIILIRVKIPPVTGEGSSASKRRNDVLAVLESCCGESAAMSAMRQVAFRKRLRDQAQKCTMADLLITTSSPLLEMLFLTIPMLVGLTKLAYENEKCVVEKSPHCNRCLGEETSLRVALQLNGKVGLGKAVGPRLMKLRARGQ</sequence>
<organism evidence="1 2">
    <name type="scientific">Thanatephorus cucumeris (strain AG1-IA)</name>
    <name type="common">Rice sheath blight fungus</name>
    <name type="synonym">Rhizoctonia solani</name>
    <dbReference type="NCBI Taxonomy" id="983506"/>
    <lineage>
        <taxon>Eukaryota</taxon>
        <taxon>Fungi</taxon>
        <taxon>Dikarya</taxon>
        <taxon>Basidiomycota</taxon>
        <taxon>Agaricomycotina</taxon>
        <taxon>Agaricomycetes</taxon>
        <taxon>Cantharellales</taxon>
        <taxon>Ceratobasidiaceae</taxon>
        <taxon>Rhizoctonia</taxon>
        <taxon>Rhizoctonia solani AG-1</taxon>
    </lineage>
</organism>
<dbReference type="AlphaFoldDB" id="L8X6W2"/>
<dbReference type="Proteomes" id="UP000011668">
    <property type="component" value="Unassembled WGS sequence"/>
</dbReference>
<comment type="caution">
    <text evidence="1">The sequence shown here is derived from an EMBL/GenBank/DDBJ whole genome shotgun (WGS) entry which is preliminary data.</text>
</comment>